<feature type="region of interest" description="Disordered" evidence="6">
    <location>
        <begin position="495"/>
        <end position="516"/>
    </location>
</feature>
<evidence type="ECO:0000256" key="6">
    <source>
        <dbReference type="SAM" id="MobiDB-lite"/>
    </source>
</evidence>
<keyword evidence="8" id="KW-1185">Reference proteome</keyword>
<evidence type="ECO:0000313" key="7">
    <source>
        <dbReference type="EMBL" id="KAJ2905281.1"/>
    </source>
</evidence>
<evidence type="ECO:0000256" key="3">
    <source>
        <dbReference type="ARBA" id="ARBA00023125"/>
    </source>
</evidence>
<evidence type="ECO:0000256" key="4">
    <source>
        <dbReference type="ARBA" id="ARBA00023163"/>
    </source>
</evidence>
<keyword evidence="2" id="KW-0805">Transcription regulation</keyword>
<dbReference type="Proteomes" id="UP001201980">
    <property type="component" value="Unassembled WGS sequence"/>
</dbReference>
<keyword evidence="5" id="KW-0539">Nucleus</keyword>
<sequence>MAHLEGKIDGLYSLLAVGRVPQVGIGDIPSPIASGSSSNTSPSPRASHSASTAAAASGTLSLFPPEFNPSPQEAEERLANFRDNMLKYLPFLQLSRDTQQLRRERPFVFLCIMHAASSAQSTQTKLALGEVIRRTVTQRVFLETEPGAVNIDLLLGLLTFLAWGNDHLVRGTATGVSRFTHLAMTLVFDMRLNKPLLPDESNMLPVGSHVNGRPTSANAAPSGGPARPSMEERRAVLACFFMSSMVSSYLGHIDAMQWTPYMEECLRVLTTNSESPHDEIFVHQIRLQRIAGDIEAARGAGASTAASLPFYVSAVRRNVDEVKAQISPYLEQDPILLASIYYTELSTFGLLLSATKHSHSSTTTLDLQRLEYLHGCLETVKSAVENVFKIPPAEYPCSSFPFFVQLARCLVVLYRLSTLNDPVWDTSLVRSTLGVLQVTDQMISNMQQCVRETERKAQAADGENSSGGGFLDLATRIFIAFKSWCAARLDESVDTPGRTGGRAQAPSTSSGSQCAGGRGMLLDLPPPFDDLWLNDRFTSGFLEGTNFVL</sequence>
<organism evidence="7 8">
    <name type="scientific">Zalerion maritima</name>
    <dbReference type="NCBI Taxonomy" id="339359"/>
    <lineage>
        <taxon>Eukaryota</taxon>
        <taxon>Fungi</taxon>
        <taxon>Dikarya</taxon>
        <taxon>Ascomycota</taxon>
        <taxon>Pezizomycotina</taxon>
        <taxon>Sordariomycetes</taxon>
        <taxon>Lulworthiomycetidae</taxon>
        <taxon>Lulworthiales</taxon>
        <taxon>Lulworthiaceae</taxon>
        <taxon>Zalerion</taxon>
    </lineage>
</organism>
<name>A0AAD5RXS4_9PEZI</name>
<dbReference type="CDD" id="cd12148">
    <property type="entry name" value="fungal_TF_MHR"/>
    <property type="match status" value="1"/>
</dbReference>
<dbReference type="GO" id="GO:0000976">
    <property type="term" value="F:transcription cis-regulatory region binding"/>
    <property type="evidence" value="ECO:0007669"/>
    <property type="project" value="TreeGrafter"/>
</dbReference>
<protein>
    <submittedName>
        <fullName evidence="7">Uncharacterized protein</fullName>
    </submittedName>
</protein>
<comment type="caution">
    <text evidence="7">The sequence shown here is derived from an EMBL/GenBank/DDBJ whole genome shotgun (WGS) entry which is preliminary data.</text>
</comment>
<evidence type="ECO:0000313" key="8">
    <source>
        <dbReference type="Proteomes" id="UP001201980"/>
    </source>
</evidence>
<feature type="region of interest" description="Disordered" evidence="6">
    <location>
        <begin position="209"/>
        <end position="228"/>
    </location>
</feature>
<evidence type="ECO:0000256" key="2">
    <source>
        <dbReference type="ARBA" id="ARBA00023015"/>
    </source>
</evidence>
<evidence type="ECO:0000256" key="1">
    <source>
        <dbReference type="ARBA" id="ARBA00004123"/>
    </source>
</evidence>
<evidence type="ECO:0000256" key="5">
    <source>
        <dbReference type="ARBA" id="ARBA00023242"/>
    </source>
</evidence>
<keyword evidence="4" id="KW-0804">Transcription</keyword>
<gene>
    <name evidence="7" type="ORF">MKZ38_005794</name>
</gene>
<reference evidence="7" key="1">
    <citation type="submission" date="2022-07" db="EMBL/GenBank/DDBJ databases">
        <title>Draft genome sequence of Zalerion maritima ATCC 34329, a (micro)plastics degrading marine fungus.</title>
        <authorList>
            <person name="Paco A."/>
            <person name="Goncalves M.F.M."/>
            <person name="Rocha-Santos T.A.P."/>
            <person name="Alves A."/>
        </authorList>
    </citation>
    <scope>NUCLEOTIDE SEQUENCE</scope>
    <source>
        <strain evidence="7">ATCC 34329</strain>
    </source>
</reference>
<dbReference type="GO" id="GO:0000981">
    <property type="term" value="F:DNA-binding transcription factor activity, RNA polymerase II-specific"/>
    <property type="evidence" value="ECO:0007669"/>
    <property type="project" value="TreeGrafter"/>
</dbReference>
<dbReference type="InterPro" id="IPR051089">
    <property type="entry name" value="prtT"/>
</dbReference>
<dbReference type="EMBL" id="JAKWBI020000034">
    <property type="protein sequence ID" value="KAJ2905281.1"/>
    <property type="molecule type" value="Genomic_DNA"/>
</dbReference>
<accession>A0AAD5RXS4</accession>
<dbReference type="GO" id="GO:0005634">
    <property type="term" value="C:nucleus"/>
    <property type="evidence" value="ECO:0007669"/>
    <property type="project" value="UniProtKB-SubCell"/>
</dbReference>
<proteinExistence type="predicted"/>
<dbReference type="PANTHER" id="PTHR31845">
    <property type="entry name" value="FINGER DOMAIN PROTEIN, PUTATIVE-RELATED"/>
    <property type="match status" value="1"/>
</dbReference>
<dbReference type="PANTHER" id="PTHR31845:SF32">
    <property type="entry name" value="MISCELLANEOUS ZN(II)2CYS6 TRANSCRIPTION FACTOR (EUROFUNG)-RELATED"/>
    <property type="match status" value="1"/>
</dbReference>
<feature type="region of interest" description="Disordered" evidence="6">
    <location>
        <begin position="31"/>
        <end position="51"/>
    </location>
</feature>
<comment type="subcellular location">
    <subcellularLocation>
        <location evidence="1">Nucleus</location>
    </subcellularLocation>
</comment>
<dbReference type="AlphaFoldDB" id="A0AAD5RXS4"/>
<keyword evidence="3" id="KW-0238">DNA-binding</keyword>